<dbReference type="Pfam" id="PF12838">
    <property type="entry name" value="Fer4_7"/>
    <property type="match status" value="1"/>
</dbReference>
<dbReference type="InterPro" id="IPR017896">
    <property type="entry name" value="4Fe4S_Fe-S-bd"/>
</dbReference>
<feature type="domain" description="4Fe-4S ferredoxin-type" evidence="4">
    <location>
        <begin position="49"/>
        <end position="78"/>
    </location>
</feature>
<comment type="caution">
    <text evidence="5">The sequence shown here is derived from an EMBL/GenBank/DDBJ whole genome shotgun (WGS) entry which is preliminary data.</text>
</comment>
<dbReference type="GO" id="GO:0046872">
    <property type="term" value="F:metal ion binding"/>
    <property type="evidence" value="ECO:0007669"/>
    <property type="project" value="UniProtKB-KW"/>
</dbReference>
<dbReference type="CDD" id="cd16373">
    <property type="entry name" value="DMSOR_beta_like"/>
    <property type="match status" value="1"/>
</dbReference>
<proteinExistence type="predicted"/>
<evidence type="ECO:0000313" key="5">
    <source>
        <dbReference type="EMBL" id="TWU37391.1"/>
    </source>
</evidence>
<evidence type="ECO:0000313" key="6">
    <source>
        <dbReference type="Proteomes" id="UP000319143"/>
    </source>
</evidence>
<keyword evidence="2" id="KW-0408">Iron</keyword>
<protein>
    <submittedName>
        <fullName evidence="5">Quinol dehydrogenase periplasmic component</fullName>
    </submittedName>
</protein>
<evidence type="ECO:0000256" key="1">
    <source>
        <dbReference type="ARBA" id="ARBA00022723"/>
    </source>
</evidence>
<dbReference type="Proteomes" id="UP000319143">
    <property type="component" value="Unassembled WGS sequence"/>
</dbReference>
<dbReference type="PROSITE" id="PS51379">
    <property type="entry name" value="4FE4S_FER_2"/>
    <property type="match status" value="2"/>
</dbReference>
<dbReference type="SUPFAM" id="SSF54862">
    <property type="entry name" value="4Fe-4S ferredoxins"/>
    <property type="match status" value="1"/>
</dbReference>
<evidence type="ECO:0000256" key="3">
    <source>
        <dbReference type="ARBA" id="ARBA00023014"/>
    </source>
</evidence>
<keyword evidence="3" id="KW-0411">Iron-sulfur</keyword>
<evidence type="ECO:0000259" key="4">
    <source>
        <dbReference type="PROSITE" id="PS51379"/>
    </source>
</evidence>
<reference evidence="5 6" key="1">
    <citation type="submission" date="2019-02" db="EMBL/GenBank/DDBJ databases">
        <title>Deep-cultivation of Planctomycetes and their phenomic and genomic characterization uncovers novel biology.</title>
        <authorList>
            <person name="Wiegand S."/>
            <person name="Jogler M."/>
            <person name="Boedeker C."/>
            <person name="Pinto D."/>
            <person name="Vollmers J."/>
            <person name="Rivas-Marin E."/>
            <person name="Kohn T."/>
            <person name="Peeters S.H."/>
            <person name="Heuer A."/>
            <person name="Rast P."/>
            <person name="Oberbeckmann S."/>
            <person name="Bunk B."/>
            <person name="Jeske O."/>
            <person name="Meyerdierks A."/>
            <person name="Storesund J.E."/>
            <person name="Kallscheuer N."/>
            <person name="Luecker S."/>
            <person name="Lage O.M."/>
            <person name="Pohl T."/>
            <person name="Merkel B.J."/>
            <person name="Hornburger P."/>
            <person name="Mueller R.-W."/>
            <person name="Bruemmer F."/>
            <person name="Labrenz M."/>
            <person name="Spormann A.M."/>
            <person name="Op Den Camp H."/>
            <person name="Overmann J."/>
            <person name="Amann R."/>
            <person name="Jetten M.S.M."/>
            <person name="Mascher T."/>
            <person name="Medema M.H."/>
            <person name="Devos D.P."/>
            <person name="Kaster A.-K."/>
            <person name="Ovreas L."/>
            <person name="Rohde M."/>
            <person name="Galperin M.Y."/>
            <person name="Jogler C."/>
        </authorList>
    </citation>
    <scope>NUCLEOTIDE SEQUENCE [LARGE SCALE GENOMIC DNA]</scope>
    <source>
        <strain evidence="5 6">Poly41</strain>
    </source>
</reference>
<organism evidence="5 6">
    <name type="scientific">Novipirellula artificiosorum</name>
    <dbReference type="NCBI Taxonomy" id="2528016"/>
    <lineage>
        <taxon>Bacteria</taxon>
        <taxon>Pseudomonadati</taxon>
        <taxon>Planctomycetota</taxon>
        <taxon>Planctomycetia</taxon>
        <taxon>Pirellulales</taxon>
        <taxon>Pirellulaceae</taxon>
        <taxon>Novipirellula</taxon>
    </lineage>
</organism>
<gene>
    <name evidence="5" type="ORF">Poly41_35210</name>
</gene>
<evidence type="ECO:0000256" key="2">
    <source>
        <dbReference type="ARBA" id="ARBA00023004"/>
    </source>
</evidence>
<keyword evidence="1" id="KW-0479">Metal-binding</keyword>
<dbReference type="PROSITE" id="PS00198">
    <property type="entry name" value="4FE4S_FER_1"/>
    <property type="match status" value="2"/>
</dbReference>
<dbReference type="GO" id="GO:0051536">
    <property type="term" value="F:iron-sulfur cluster binding"/>
    <property type="evidence" value="ECO:0007669"/>
    <property type="project" value="UniProtKB-KW"/>
</dbReference>
<dbReference type="AlphaFoldDB" id="A0A5C6DP14"/>
<dbReference type="InterPro" id="IPR017900">
    <property type="entry name" value="4Fe4S_Fe_S_CS"/>
</dbReference>
<dbReference type="Gene3D" id="3.30.70.20">
    <property type="match status" value="2"/>
</dbReference>
<accession>A0A5C6DP14</accession>
<keyword evidence="6" id="KW-1185">Reference proteome</keyword>
<sequence>MRYPKPDSEPKASTTQLHGISVEPVAATDAALPKSRQRTIPVFRPPGAIAEETFLAGCTRCSDCIDACPHDAIRKAPDRLAAIAGTPVLEADTAACMMCDDFPCIAACKPGVLTQSIPAVMGTALVTEHLCLAHHSTTCTVCSERCPVQGAIRVMDGKPTICEDVCTGCGVCRYVCPAPENAILLMPAFSRPPLPDGHTA</sequence>
<dbReference type="EMBL" id="SJPV01000005">
    <property type="protein sequence ID" value="TWU37391.1"/>
    <property type="molecule type" value="Genomic_DNA"/>
</dbReference>
<name>A0A5C6DP14_9BACT</name>
<feature type="domain" description="4Fe-4S ferredoxin-type" evidence="4">
    <location>
        <begin position="157"/>
        <end position="188"/>
    </location>
</feature>
<dbReference type="RefSeq" id="WP_231615709.1">
    <property type="nucleotide sequence ID" value="NZ_SJPV01000005.1"/>
</dbReference>